<dbReference type="Pfam" id="PF13377">
    <property type="entry name" value="Peripla_BP_3"/>
    <property type="match status" value="1"/>
</dbReference>
<evidence type="ECO:0000256" key="1">
    <source>
        <dbReference type="ARBA" id="ARBA00023015"/>
    </source>
</evidence>
<dbReference type="Pfam" id="PF00356">
    <property type="entry name" value="LacI"/>
    <property type="match status" value="1"/>
</dbReference>
<dbReference type="CDD" id="cd01392">
    <property type="entry name" value="HTH_LacI"/>
    <property type="match status" value="1"/>
</dbReference>
<dbReference type="PROSITE" id="PS00356">
    <property type="entry name" value="HTH_LACI_1"/>
    <property type="match status" value="1"/>
</dbReference>
<evidence type="ECO:0000313" key="6">
    <source>
        <dbReference type="Proteomes" id="UP000228755"/>
    </source>
</evidence>
<accession>A0A2M9HNV0</accession>
<dbReference type="OrthoDB" id="37081at2"/>
<evidence type="ECO:0000256" key="2">
    <source>
        <dbReference type="ARBA" id="ARBA00023125"/>
    </source>
</evidence>
<keyword evidence="3" id="KW-0804">Transcription</keyword>
<sequence length="347" mass="37481">MVHLPRTNAGGHSMATLRDVAKEAGVSVATASVVLRGEPGFKPATREKILRAAEKMHYTANMTARFLKQGSSGFIAFVVPDLANPYYSDLAWAISQQAAQQGYQTIVVQTNASSESERDSLKRISTPMCDGLIINLHNVPEDELKSLISGHPAVLFEDYAEHPQYDNVALPLEASFKAAFTYLKQRGYEHTAIVGGRKFAKDEFSQAGRNTGFQLALQAMTNAGLGSEADTIPCDWTAEGGVHAATTIVQADLGYDSFFCMNDLIAFGLINGLQDMGVRVPEDKAVFGFDGISPASYCSPKLSTIAVDFDGMARTAVSMLVERIKKTSDIPPRREIASFSLVRGVSA</sequence>
<keyword evidence="2" id="KW-0238">DNA-binding</keyword>
<dbReference type="PANTHER" id="PTHR30146:SF153">
    <property type="entry name" value="LACTOSE OPERON REPRESSOR"/>
    <property type="match status" value="1"/>
</dbReference>
<evidence type="ECO:0000313" key="5">
    <source>
        <dbReference type="EMBL" id="PJM78513.1"/>
    </source>
</evidence>
<dbReference type="PANTHER" id="PTHR30146">
    <property type="entry name" value="LACI-RELATED TRANSCRIPTIONAL REPRESSOR"/>
    <property type="match status" value="1"/>
</dbReference>
<gene>
    <name evidence="5" type="ORF">CUU80_08665</name>
</gene>
<dbReference type="Gene3D" id="3.40.50.2300">
    <property type="match status" value="2"/>
</dbReference>
<dbReference type="SMART" id="SM00354">
    <property type="entry name" value="HTH_LACI"/>
    <property type="match status" value="1"/>
</dbReference>
<dbReference type="AlphaFoldDB" id="A0A2M9HNV0"/>
<dbReference type="InterPro" id="IPR046335">
    <property type="entry name" value="LacI/GalR-like_sensor"/>
</dbReference>
<dbReference type="EMBL" id="PGLQ01000007">
    <property type="protein sequence ID" value="PJM78513.1"/>
    <property type="molecule type" value="Genomic_DNA"/>
</dbReference>
<dbReference type="PROSITE" id="PS50932">
    <property type="entry name" value="HTH_LACI_2"/>
    <property type="match status" value="1"/>
</dbReference>
<comment type="caution">
    <text evidence="5">The sequence shown here is derived from an EMBL/GenBank/DDBJ whole genome shotgun (WGS) entry which is preliminary data.</text>
</comment>
<organism evidence="5 6">
    <name type="scientific">Bifidobacterium scaligerum</name>
    <dbReference type="NCBI Taxonomy" id="2052656"/>
    <lineage>
        <taxon>Bacteria</taxon>
        <taxon>Bacillati</taxon>
        <taxon>Actinomycetota</taxon>
        <taxon>Actinomycetes</taxon>
        <taxon>Bifidobacteriales</taxon>
        <taxon>Bifidobacteriaceae</taxon>
        <taxon>Bifidobacterium</taxon>
    </lineage>
</organism>
<dbReference type="Proteomes" id="UP000228755">
    <property type="component" value="Unassembled WGS sequence"/>
</dbReference>
<evidence type="ECO:0000256" key="3">
    <source>
        <dbReference type="ARBA" id="ARBA00023163"/>
    </source>
</evidence>
<feature type="domain" description="HTH lacI-type" evidence="4">
    <location>
        <begin position="15"/>
        <end position="69"/>
    </location>
</feature>
<dbReference type="Gene3D" id="1.10.260.40">
    <property type="entry name" value="lambda repressor-like DNA-binding domains"/>
    <property type="match status" value="1"/>
</dbReference>
<evidence type="ECO:0000259" key="4">
    <source>
        <dbReference type="PROSITE" id="PS50932"/>
    </source>
</evidence>
<keyword evidence="1" id="KW-0805">Transcription regulation</keyword>
<dbReference type="InterPro" id="IPR010982">
    <property type="entry name" value="Lambda_DNA-bd_dom_sf"/>
</dbReference>
<dbReference type="InterPro" id="IPR000843">
    <property type="entry name" value="HTH_LacI"/>
</dbReference>
<keyword evidence="6" id="KW-1185">Reference proteome</keyword>
<proteinExistence type="predicted"/>
<protein>
    <recommendedName>
        <fullName evidence="4">HTH lacI-type domain-containing protein</fullName>
    </recommendedName>
</protein>
<dbReference type="SUPFAM" id="SSF47413">
    <property type="entry name" value="lambda repressor-like DNA-binding domains"/>
    <property type="match status" value="1"/>
</dbReference>
<dbReference type="GO" id="GO:0000976">
    <property type="term" value="F:transcription cis-regulatory region binding"/>
    <property type="evidence" value="ECO:0007669"/>
    <property type="project" value="TreeGrafter"/>
</dbReference>
<dbReference type="SUPFAM" id="SSF53822">
    <property type="entry name" value="Periplasmic binding protein-like I"/>
    <property type="match status" value="1"/>
</dbReference>
<name>A0A2M9HNV0_9BIFI</name>
<dbReference type="GO" id="GO:0003700">
    <property type="term" value="F:DNA-binding transcription factor activity"/>
    <property type="evidence" value="ECO:0007669"/>
    <property type="project" value="TreeGrafter"/>
</dbReference>
<dbReference type="CDD" id="cd06267">
    <property type="entry name" value="PBP1_LacI_sugar_binding-like"/>
    <property type="match status" value="1"/>
</dbReference>
<reference evidence="5 6" key="1">
    <citation type="submission" date="2017-11" db="EMBL/GenBank/DDBJ databases">
        <title>Draft genome sequences of strains TRE 1, TRE D, TRE H and TRI 7, isolated from tamarins, belonging to four potential novel Bifidobacterium species.</title>
        <authorList>
            <person name="Mattarelli P."/>
            <person name="Modesto M."/>
            <person name="Bonetti A."/>
            <person name="Puglisi E."/>
            <person name="Morelli L."/>
        </authorList>
    </citation>
    <scope>NUCLEOTIDE SEQUENCE [LARGE SCALE GENOMIC DNA]</scope>
    <source>
        <strain evidence="6">TRED</strain>
    </source>
</reference>
<dbReference type="InterPro" id="IPR028082">
    <property type="entry name" value="Peripla_BP_I"/>
</dbReference>